<dbReference type="InterPro" id="IPR036918">
    <property type="entry name" value="Pyrv_Knase_C_sf"/>
</dbReference>
<evidence type="ECO:0000256" key="4">
    <source>
        <dbReference type="ARBA" id="ARBA00012142"/>
    </source>
</evidence>
<keyword evidence="10 14" id="KW-0460">Magnesium</keyword>
<keyword evidence="18" id="KW-1185">Reference proteome</keyword>
<evidence type="ECO:0000256" key="12">
    <source>
        <dbReference type="ARBA" id="ARBA00023317"/>
    </source>
</evidence>
<dbReference type="GO" id="GO:0016301">
    <property type="term" value="F:kinase activity"/>
    <property type="evidence" value="ECO:0007669"/>
    <property type="project" value="UniProtKB-KW"/>
</dbReference>
<evidence type="ECO:0000313" key="18">
    <source>
        <dbReference type="Proteomes" id="UP000231632"/>
    </source>
</evidence>
<dbReference type="SUPFAM" id="SSF51621">
    <property type="entry name" value="Phosphoenolpyruvate/pyruvate domain"/>
    <property type="match status" value="1"/>
</dbReference>
<keyword evidence="8 14" id="KW-0418">Kinase</keyword>
<evidence type="ECO:0000256" key="1">
    <source>
        <dbReference type="ARBA" id="ARBA00001958"/>
    </source>
</evidence>
<dbReference type="GO" id="GO:0000287">
    <property type="term" value="F:magnesium ion binding"/>
    <property type="evidence" value="ECO:0007669"/>
    <property type="project" value="UniProtKB-UniRule"/>
</dbReference>
<evidence type="ECO:0000256" key="8">
    <source>
        <dbReference type="ARBA" id="ARBA00022777"/>
    </source>
</evidence>
<dbReference type="Gene3D" id="3.20.20.60">
    <property type="entry name" value="Phosphoenolpyruvate-binding domains"/>
    <property type="match status" value="1"/>
</dbReference>
<dbReference type="InterPro" id="IPR015806">
    <property type="entry name" value="Pyrv_Knase_insert_dom_sf"/>
</dbReference>
<name>A0A1L8CJW7_9PROT</name>
<dbReference type="InterPro" id="IPR015793">
    <property type="entry name" value="Pyrv_Knase_brl"/>
</dbReference>
<dbReference type="InterPro" id="IPR011037">
    <property type="entry name" value="Pyrv_Knase-like_insert_dom_sf"/>
</dbReference>
<keyword evidence="12 17" id="KW-0670">Pyruvate</keyword>
<organism evidence="17 18">
    <name type="scientific">Mariprofundus micogutta</name>
    <dbReference type="NCBI Taxonomy" id="1921010"/>
    <lineage>
        <taxon>Bacteria</taxon>
        <taxon>Pseudomonadati</taxon>
        <taxon>Pseudomonadota</taxon>
        <taxon>Candidatius Mariprofundia</taxon>
        <taxon>Mariprofundales</taxon>
        <taxon>Mariprofundaceae</taxon>
        <taxon>Mariprofundus</taxon>
    </lineage>
</organism>
<dbReference type="InterPro" id="IPR018209">
    <property type="entry name" value="Pyrv_Knase_AS"/>
</dbReference>
<dbReference type="Pfam" id="PF00224">
    <property type="entry name" value="PK"/>
    <property type="match status" value="1"/>
</dbReference>
<gene>
    <name evidence="17" type="ORF">MMIC_P0088</name>
</gene>
<reference evidence="17 18" key="1">
    <citation type="journal article" date="2017" name="Arch. Microbiol.">
        <title>Mariprofundus micogutta sp. nov., a novel iron-oxidizing zetaproteobacterium isolated from a deep-sea hydrothermal field at the Bayonnaise knoll of the Izu-Ogasawara arc, and a description of Mariprofundales ord. nov. and Zetaproteobacteria classis nov.</title>
        <authorList>
            <person name="Makita H."/>
            <person name="Tanaka E."/>
            <person name="Mitsunobu S."/>
            <person name="Miyazaki M."/>
            <person name="Nunoura T."/>
            <person name="Uematsu K."/>
            <person name="Takaki Y."/>
            <person name="Nishi S."/>
            <person name="Shimamura S."/>
            <person name="Takai K."/>
        </authorList>
    </citation>
    <scope>NUCLEOTIDE SEQUENCE [LARGE SCALE GENOMIC DNA]</scope>
    <source>
        <strain evidence="17 18">ET2</strain>
    </source>
</reference>
<dbReference type="PANTHER" id="PTHR11817">
    <property type="entry name" value="PYRUVATE KINASE"/>
    <property type="match status" value="1"/>
</dbReference>
<proteinExistence type="inferred from homology"/>
<keyword evidence="11 14" id="KW-0324">Glycolysis</keyword>
<dbReference type="InterPro" id="IPR001697">
    <property type="entry name" value="Pyr_Knase"/>
</dbReference>
<feature type="domain" description="Pyruvate kinase C-terminal" evidence="16">
    <location>
        <begin position="363"/>
        <end position="478"/>
    </location>
</feature>
<evidence type="ECO:0000313" key="17">
    <source>
        <dbReference type="EMBL" id="GAV19159.1"/>
    </source>
</evidence>
<dbReference type="STRING" id="1921010.MMIC_P0088"/>
<keyword evidence="9" id="KW-0067">ATP-binding</keyword>
<dbReference type="Gene3D" id="2.40.33.10">
    <property type="entry name" value="PK beta-barrel domain-like"/>
    <property type="match status" value="1"/>
</dbReference>
<feature type="domain" description="Pyruvate kinase barrel" evidence="15">
    <location>
        <begin position="5"/>
        <end position="329"/>
    </location>
</feature>
<evidence type="ECO:0000259" key="15">
    <source>
        <dbReference type="Pfam" id="PF00224"/>
    </source>
</evidence>
<comment type="similarity">
    <text evidence="3 14">Belongs to the pyruvate kinase family.</text>
</comment>
<dbReference type="PROSITE" id="PS00110">
    <property type="entry name" value="PYRUVATE_KINASE"/>
    <property type="match status" value="1"/>
</dbReference>
<dbReference type="InterPro" id="IPR015813">
    <property type="entry name" value="Pyrv/PenolPyrv_kinase-like_dom"/>
</dbReference>
<dbReference type="FunFam" id="2.40.33.10:FF:000001">
    <property type="entry name" value="Pyruvate kinase"/>
    <property type="match status" value="1"/>
</dbReference>
<dbReference type="AlphaFoldDB" id="A0A1L8CJW7"/>
<accession>A0A1L8CJW7</accession>
<dbReference type="SUPFAM" id="SSF50800">
    <property type="entry name" value="PK beta-barrel domain-like"/>
    <property type="match status" value="1"/>
</dbReference>
<dbReference type="EMBL" id="BDFD01000001">
    <property type="protein sequence ID" value="GAV19159.1"/>
    <property type="molecule type" value="Genomic_DNA"/>
</dbReference>
<keyword evidence="5 14" id="KW-0808">Transferase</keyword>
<dbReference type="PRINTS" id="PR01050">
    <property type="entry name" value="PYRUVTKNASE"/>
</dbReference>
<keyword evidence="7" id="KW-0547">Nucleotide-binding</keyword>
<dbReference type="InterPro" id="IPR015795">
    <property type="entry name" value="Pyrv_Knase_C"/>
</dbReference>
<evidence type="ECO:0000256" key="5">
    <source>
        <dbReference type="ARBA" id="ARBA00022679"/>
    </source>
</evidence>
<evidence type="ECO:0000259" key="16">
    <source>
        <dbReference type="Pfam" id="PF02887"/>
    </source>
</evidence>
<dbReference type="NCBIfam" id="TIGR01064">
    <property type="entry name" value="pyruv_kin"/>
    <property type="match status" value="1"/>
</dbReference>
<dbReference type="Pfam" id="PF02887">
    <property type="entry name" value="PK_C"/>
    <property type="match status" value="1"/>
</dbReference>
<dbReference type="GO" id="GO:0030955">
    <property type="term" value="F:potassium ion binding"/>
    <property type="evidence" value="ECO:0007669"/>
    <property type="project" value="UniProtKB-UniRule"/>
</dbReference>
<dbReference type="Proteomes" id="UP000231632">
    <property type="component" value="Unassembled WGS sequence"/>
</dbReference>
<dbReference type="UniPathway" id="UPA00109">
    <property type="reaction ID" value="UER00188"/>
</dbReference>
<dbReference type="EC" id="2.7.1.40" evidence="4 13"/>
<evidence type="ECO:0000256" key="11">
    <source>
        <dbReference type="ARBA" id="ARBA00023152"/>
    </source>
</evidence>
<dbReference type="SUPFAM" id="SSF52935">
    <property type="entry name" value="PK C-terminal domain-like"/>
    <property type="match status" value="1"/>
</dbReference>
<dbReference type="GO" id="GO:0004743">
    <property type="term" value="F:pyruvate kinase activity"/>
    <property type="evidence" value="ECO:0007669"/>
    <property type="project" value="UniProtKB-UniRule"/>
</dbReference>
<comment type="pathway">
    <text evidence="2 14">Carbohydrate degradation; glycolysis; pyruvate from D-glyceraldehyde 3-phosphate: step 5/5.</text>
</comment>
<dbReference type="NCBIfam" id="NF004978">
    <property type="entry name" value="PRK06354.1"/>
    <property type="match status" value="1"/>
</dbReference>
<comment type="cofactor">
    <cofactor evidence="1">
        <name>K(+)</name>
        <dbReference type="ChEBI" id="CHEBI:29103"/>
    </cofactor>
</comment>
<dbReference type="OrthoDB" id="5288036at2"/>
<evidence type="ECO:0000256" key="10">
    <source>
        <dbReference type="ARBA" id="ARBA00022842"/>
    </source>
</evidence>
<dbReference type="RefSeq" id="WP_072658356.1">
    <property type="nucleotide sequence ID" value="NZ_BDFD01000001.1"/>
</dbReference>
<evidence type="ECO:0000256" key="2">
    <source>
        <dbReference type="ARBA" id="ARBA00004997"/>
    </source>
</evidence>
<keyword evidence="6" id="KW-0479">Metal-binding</keyword>
<comment type="caution">
    <text evidence="17">The sequence shown here is derived from an EMBL/GenBank/DDBJ whole genome shotgun (WGS) entry which is preliminary data.</text>
</comment>
<sequence>MTEFRRTKIVATLGPASESPEVLDQLIKAGVNVVRLNFSHGSPEDHQNRANLVRDAARNNGVCVGILADMQGPKIRCGKFKTGKTMLTPGQKFILDGAMSLDDGDDERVGLTYKELVSDVVPGARLLLNDGLLVMDVDDVIGQEIHCTVIVGGVLSNNKGINRAGGGLSAAALTDKDKEDIKTACAIGVDYIAISFPRNGADMDYARSLVEAEGSSAGLVAKVERAEAVESGNLESIMESSNAVMVARGDLGVEIGDAAVPPVQKRMLRMAPKYNTPVIVATQMMESMCENPIPTRAEVNDVANAVIDGTDAIMLSGETAAGKYPVEAVNAMHRTCIETEKQHIMPSTQTRDPHFPPHSIDECIARQAMEVSNFMDIKAIAAFTQSGNTALYMSRHISPVPIYALTPMGETAGKVTLYRNVIPKPVSGNYSETDAPVATREALSVMLHDELVDEKDMVIMTLGTPMGKAGATNTLKVVTVGDCIRNC</sequence>
<protein>
    <recommendedName>
        <fullName evidence="4 13">Pyruvate kinase</fullName>
        <ecNumber evidence="4 13">2.7.1.40</ecNumber>
    </recommendedName>
</protein>
<dbReference type="NCBIfam" id="NF004491">
    <property type="entry name" value="PRK05826.1"/>
    <property type="match status" value="1"/>
</dbReference>
<dbReference type="GO" id="GO:0005524">
    <property type="term" value="F:ATP binding"/>
    <property type="evidence" value="ECO:0007669"/>
    <property type="project" value="UniProtKB-KW"/>
</dbReference>
<dbReference type="InterPro" id="IPR040442">
    <property type="entry name" value="Pyrv_kinase-like_dom_sf"/>
</dbReference>
<evidence type="ECO:0000256" key="9">
    <source>
        <dbReference type="ARBA" id="ARBA00022840"/>
    </source>
</evidence>
<evidence type="ECO:0000256" key="6">
    <source>
        <dbReference type="ARBA" id="ARBA00022723"/>
    </source>
</evidence>
<comment type="catalytic activity">
    <reaction evidence="14">
        <text>pyruvate + ATP = phosphoenolpyruvate + ADP + H(+)</text>
        <dbReference type="Rhea" id="RHEA:18157"/>
        <dbReference type="ChEBI" id="CHEBI:15361"/>
        <dbReference type="ChEBI" id="CHEBI:15378"/>
        <dbReference type="ChEBI" id="CHEBI:30616"/>
        <dbReference type="ChEBI" id="CHEBI:58702"/>
        <dbReference type="ChEBI" id="CHEBI:456216"/>
        <dbReference type="EC" id="2.7.1.40"/>
    </reaction>
</comment>
<dbReference type="Gene3D" id="3.40.1380.20">
    <property type="entry name" value="Pyruvate kinase, C-terminal domain"/>
    <property type="match status" value="1"/>
</dbReference>
<evidence type="ECO:0000256" key="13">
    <source>
        <dbReference type="NCBIfam" id="TIGR01064"/>
    </source>
</evidence>
<evidence type="ECO:0000256" key="14">
    <source>
        <dbReference type="RuleBase" id="RU000504"/>
    </source>
</evidence>
<evidence type="ECO:0000256" key="7">
    <source>
        <dbReference type="ARBA" id="ARBA00022741"/>
    </source>
</evidence>
<evidence type="ECO:0000256" key="3">
    <source>
        <dbReference type="ARBA" id="ARBA00008663"/>
    </source>
</evidence>